<dbReference type="SUPFAM" id="SSF48371">
    <property type="entry name" value="ARM repeat"/>
    <property type="match status" value="1"/>
</dbReference>
<comment type="similarity">
    <text evidence="1">Belongs to the importin alpha family.</text>
</comment>
<dbReference type="Gene3D" id="1.25.10.10">
    <property type="entry name" value="Leucine-rich Repeat Variant"/>
    <property type="match status" value="1"/>
</dbReference>
<sequence>MNRIPLDFVERVVNQLSYDDFYQSGYVQGYYRSFQYGMDNSRRHAAAFSRLSRPWPKVVASQPRECHLFVCSDEYGIHEIEDDEDEGRTTCGRLVNIETWKRREHVVREISFGDKRHCAKVIESGGVDAIMHLTKKVDTLRVDFVRVLAKWYSNMCRNHKESQSENLFEGFVKAVASHAGYQDRQESEEDIAARLEYLNVFRKMAEGLVAFLEYPDIEVRQNVAWAFSHLSGGSEKPRRKLPHEVGALDSLVKAFEEDNDDLVTATLRVLGHVGYECDEMIQMLITKGYFKNHIKRFLLCGRPSVVEEALFLVVSILTGTSDQIDYMLGLDVLPLILNFFATGDIQDQFEASRCILNVTKRGSPEQIMKLMESGLGPIADGLRREWDIETVTNIVSAIDRIFTTYREVFSQSYSAVLSDFKDSGCLELVEKGYEQHVKLDERAEKLIYRKVLRIVKNHFNEDHDYGDEEHDKEEVKPGCVIHSEL</sequence>
<protein>
    <submittedName>
        <fullName evidence="5">F-box domain-containing protein</fullName>
    </submittedName>
</protein>
<keyword evidence="3" id="KW-0653">Protein transport</keyword>
<name>A0A1I8A4N7_9BILA</name>
<evidence type="ECO:0000313" key="5">
    <source>
        <dbReference type="WBParaSite" id="L893_g3255.t1"/>
    </source>
</evidence>
<dbReference type="InterPro" id="IPR016024">
    <property type="entry name" value="ARM-type_fold"/>
</dbReference>
<dbReference type="Proteomes" id="UP000095287">
    <property type="component" value="Unplaced"/>
</dbReference>
<evidence type="ECO:0000256" key="2">
    <source>
        <dbReference type="ARBA" id="ARBA00022448"/>
    </source>
</evidence>
<evidence type="ECO:0000313" key="4">
    <source>
        <dbReference type="Proteomes" id="UP000095287"/>
    </source>
</evidence>
<proteinExistence type="inferred from homology"/>
<dbReference type="GO" id="GO:0015031">
    <property type="term" value="P:protein transport"/>
    <property type="evidence" value="ECO:0007669"/>
    <property type="project" value="UniProtKB-KW"/>
</dbReference>
<dbReference type="AlphaFoldDB" id="A0A1I8A4N7"/>
<dbReference type="InterPro" id="IPR011989">
    <property type="entry name" value="ARM-like"/>
</dbReference>
<keyword evidence="2" id="KW-0813">Transport</keyword>
<keyword evidence="4" id="KW-1185">Reference proteome</keyword>
<reference evidence="5" key="1">
    <citation type="submission" date="2016-11" db="UniProtKB">
        <authorList>
            <consortium name="WormBaseParasite"/>
        </authorList>
    </citation>
    <scope>IDENTIFICATION</scope>
</reference>
<dbReference type="PANTHER" id="PTHR23316">
    <property type="entry name" value="IMPORTIN ALPHA"/>
    <property type="match status" value="1"/>
</dbReference>
<dbReference type="WBParaSite" id="L893_g3255.t1">
    <property type="protein sequence ID" value="L893_g3255.t1"/>
    <property type="gene ID" value="L893_g3255"/>
</dbReference>
<evidence type="ECO:0000256" key="3">
    <source>
        <dbReference type="ARBA" id="ARBA00022927"/>
    </source>
</evidence>
<accession>A0A1I8A4N7</accession>
<evidence type="ECO:0000256" key="1">
    <source>
        <dbReference type="ARBA" id="ARBA00010394"/>
    </source>
</evidence>
<organism evidence="4 5">
    <name type="scientific">Steinernema glaseri</name>
    <dbReference type="NCBI Taxonomy" id="37863"/>
    <lineage>
        <taxon>Eukaryota</taxon>
        <taxon>Metazoa</taxon>
        <taxon>Ecdysozoa</taxon>
        <taxon>Nematoda</taxon>
        <taxon>Chromadorea</taxon>
        <taxon>Rhabditida</taxon>
        <taxon>Tylenchina</taxon>
        <taxon>Panagrolaimomorpha</taxon>
        <taxon>Strongyloidoidea</taxon>
        <taxon>Steinernematidae</taxon>
        <taxon>Steinernema</taxon>
    </lineage>
</organism>